<dbReference type="GO" id="GO:0008270">
    <property type="term" value="F:zinc ion binding"/>
    <property type="evidence" value="ECO:0007669"/>
    <property type="project" value="UniProtKB-KW"/>
</dbReference>
<keyword evidence="2" id="KW-0479">Metal-binding</keyword>
<dbReference type="InterPro" id="IPR036236">
    <property type="entry name" value="Znf_C2H2_sf"/>
</dbReference>
<evidence type="ECO:0000256" key="8">
    <source>
        <dbReference type="ARBA" id="ARBA00023242"/>
    </source>
</evidence>
<evidence type="ECO:0000259" key="11">
    <source>
        <dbReference type="PROSITE" id="PS50157"/>
    </source>
</evidence>
<evidence type="ECO:0000256" key="2">
    <source>
        <dbReference type="ARBA" id="ARBA00022723"/>
    </source>
</evidence>
<dbReference type="AlphaFoldDB" id="A0AB74KHN2"/>
<feature type="compositionally biased region" description="Polar residues" evidence="10">
    <location>
        <begin position="399"/>
        <end position="421"/>
    </location>
</feature>
<dbReference type="InterPro" id="IPR051007">
    <property type="entry name" value="creA/MIG_C2H2-ZnF"/>
</dbReference>
<keyword evidence="6" id="KW-0805">Transcription regulation</keyword>
<feature type="compositionally biased region" description="Polar residues" evidence="10">
    <location>
        <begin position="1"/>
        <end position="22"/>
    </location>
</feature>
<dbReference type="EMBL" id="SPRV01000004">
    <property type="protein sequence ID" value="TIC71055.1"/>
    <property type="molecule type" value="Genomic_DNA"/>
</dbReference>
<keyword evidence="7" id="KW-0804">Transcription</keyword>
<dbReference type="PROSITE" id="PS00028">
    <property type="entry name" value="ZINC_FINGER_C2H2_1"/>
    <property type="match status" value="2"/>
</dbReference>
<protein>
    <recommendedName>
        <fullName evidence="11">C2H2-type domain-containing protein</fullName>
    </recommendedName>
</protein>
<accession>A0AB74KHN2</accession>
<reference evidence="12 13" key="1">
    <citation type="submission" date="2019-03" db="EMBL/GenBank/DDBJ databases">
        <title>Sequencing 25 genomes of Wallemia mellicola.</title>
        <authorList>
            <person name="Gostincar C."/>
        </authorList>
    </citation>
    <scope>NUCLEOTIDE SEQUENCE [LARGE SCALE GENOMIC DNA]</scope>
    <source>
        <strain evidence="12 13">EXF-1277</strain>
    </source>
</reference>
<dbReference type="Pfam" id="PF00096">
    <property type="entry name" value="zf-C2H2"/>
    <property type="match status" value="2"/>
</dbReference>
<name>A0AB74KHN2_9BASI</name>
<evidence type="ECO:0000256" key="9">
    <source>
        <dbReference type="PROSITE-ProRule" id="PRU00042"/>
    </source>
</evidence>
<evidence type="ECO:0000256" key="4">
    <source>
        <dbReference type="ARBA" id="ARBA00022771"/>
    </source>
</evidence>
<keyword evidence="3" id="KW-0677">Repeat</keyword>
<keyword evidence="8" id="KW-0539">Nucleus</keyword>
<dbReference type="GO" id="GO:0000978">
    <property type="term" value="F:RNA polymerase II cis-regulatory region sequence-specific DNA binding"/>
    <property type="evidence" value="ECO:0007669"/>
    <property type="project" value="TreeGrafter"/>
</dbReference>
<keyword evidence="4 9" id="KW-0863">Zinc-finger</keyword>
<feature type="domain" description="C2H2-type" evidence="11">
    <location>
        <begin position="357"/>
        <end position="386"/>
    </location>
</feature>
<feature type="compositionally biased region" description="Low complexity" evidence="10">
    <location>
        <begin position="99"/>
        <end position="108"/>
    </location>
</feature>
<feature type="compositionally biased region" description="Low complexity" evidence="10">
    <location>
        <begin position="23"/>
        <end position="40"/>
    </location>
</feature>
<dbReference type="FunFam" id="3.30.160.60:FF:001102">
    <property type="entry name" value="Transcription factor IIIA"/>
    <property type="match status" value="1"/>
</dbReference>
<feature type="region of interest" description="Disordered" evidence="10">
    <location>
        <begin position="399"/>
        <end position="505"/>
    </location>
</feature>
<feature type="compositionally biased region" description="Acidic residues" evidence="10">
    <location>
        <begin position="469"/>
        <end position="480"/>
    </location>
</feature>
<dbReference type="PANTHER" id="PTHR47428:SF1">
    <property type="entry name" value="REGULATORY PROTEIN MIG1-RELATED"/>
    <property type="match status" value="1"/>
</dbReference>
<proteinExistence type="predicted"/>
<comment type="caution">
    <text evidence="12">The sequence shown here is derived from an EMBL/GenBank/DDBJ whole genome shotgun (WGS) entry which is preliminary data.</text>
</comment>
<dbReference type="SMART" id="SM00355">
    <property type="entry name" value="ZnF_C2H2"/>
    <property type="match status" value="2"/>
</dbReference>
<dbReference type="GO" id="GO:0005634">
    <property type="term" value="C:nucleus"/>
    <property type="evidence" value="ECO:0007669"/>
    <property type="project" value="UniProtKB-SubCell"/>
</dbReference>
<organism evidence="12 13">
    <name type="scientific">Wallemia mellicola</name>
    <dbReference type="NCBI Taxonomy" id="1708541"/>
    <lineage>
        <taxon>Eukaryota</taxon>
        <taxon>Fungi</taxon>
        <taxon>Dikarya</taxon>
        <taxon>Basidiomycota</taxon>
        <taxon>Wallemiomycotina</taxon>
        <taxon>Wallemiomycetes</taxon>
        <taxon>Wallemiales</taxon>
        <taxon>Wallemiaceae</taxon>
        <taxon>Wallemia</taxon>
    </lineage>
</organism>
<keyword evidence="5" id="KW-0862">Zinc</keyword>
<dbReference type="PANTHER" id="PTHR47428">
    <property type="entry name" value="REGULATORY PROTEIN MIG1-RELATED"/>
    <property type="match status" value="1"/>
</dbReference>
<feature type="region of interest" description="Disordered" evidence="10">
    <location>
        <begin position="571"/>
        <end position="605"/>
    </location>
</feature>
<feature type="region of interest" description="Disordered" evidence="10">
    <location>
        <begin position="1"/>
        <end position="45"/>
    </location>
</feature>
<dbReference type="SUPFAM" id="SSF57667">
    <property type="entry name" value="beta-beta-alpha zinc fingers"/>
    <property type="match status" value="1"/>
</dbReference>
<evidence type="ECO:0000256" key="1">
    <source>
        <dbReference type="ARBA" id="ARBA00004123"/>
    </source>
</evidence>
<evidence type="ECO:0000256" key="5">
    <source>
        <dbReference type="ARBA" id="ARBA00022833"/>
    </source>
</evidence>
<gene>
    <name evidence="12" type="ORF">E3Q03_00637</name>
</gene>
<dbReference type="PROSITE" id="PS50157">
    <property type="entry name" value="ZINC_FINGER_C2H2_2"/>
    <property type="match status" value="2"/>
</dbReference>
<evidence type="ECO:0000256" key="10">
    <source>
        <dbReference type="SAM" id="MobiDB-lite"/>
    </source>
</evidence>
<evidence type="ECO:0000256" key="7">
    <source>
        <dbReference type="ARBA" id="ARBA00023163"/>
    </source>
</evidence>
<dbReference type="InterPro" id="IPR013087">
    <property type="entry name" value="Znf_C2H2_type"/>
</dbReference>
<evidence type="ECO:0000313" key="12">
    <source>
        <dbReference type="EMBL" id="TIC71055.1"/>
    </source>
</evidence>
<dbReference type="Proteomes" id="UP000305362">
    <property type="component" value="Unassembled WGS sequence"/>
</dbReference>
<evidence type="ECO:0000256" key="3">
    <source>
        <dbReference type="ARBA" id="ARBA00022737"/>
    </source>
</evidence>
<sequence length="605" mass="67112">MTGSSEEVTPSSTDSQSNSLFDNSSNNRNTNASTSYTSASDVARPELLRKRSNSLTKLAFLTHQKEQQFNIQKTADDFYTSDRSSPHSNKQKDDENSSEESYSTTSSNKTRRHTFSGNPTKPLFIDFTRPIVQPSIKNLVNQDQSPPTRVRASILRAEEEDHQFYHQNQPQQHHHHYQQPQSQHMRTLPSEPLPQMPAALPTPAYRKYHRPHGQGSEQPPDQIALSSSSNTQLPLPSLQNWSLDYNAPSKKTLGKKRKVGSNNLPEIPMDASKSTTIVQNARMANHEQHTNAQALAASKQDFEYANSSIGKQDTSQNTSNTSTSKGKVYTCQYCSKTFNRPSSLKIHTYSHTGERPFVCQVNGCNRSFSVASNLKRHAKVHNNNLNNGNISQQHNQVTNSNFNEVDSPPTKDSSPTLNSRAGSGDGQTSSGSGDSKQDSAVAGEYADAEDNSSSGNEKRNNLVPAENNEALDEEEVEDESVTLAKDVNNRKKNTITNNTPNLDRPAQLIDGKVKSTMGVPQTKEINHKRIVDALNQGRSISIDGKSLHLQQPNRSIDENGTIISSKFQNQDRQAFDHDDSSSSNEIYSSPNDEDTVKPPNKKVTY</sequence>
<feature type="compositionally biased region" description="Polar residues" evidence="10">
    <location>
        <begin position="215"/>
        <end position="243"/>
    </location>
</feature>
<dbReference type="GO" id="GO:0000433">
    <property type="term" value="P:carbon catabolite repression of transcription from RNA polymerase II promoter by glucose"/>
    <property type="evidence" value="ECO:0007669"/>
    <property type="project" value="TreeGrafter"/>
</dbReference>
<dbReference type="FunFam" id="3.30.160.60:FF:000425">
    <property type="entry name" value="PLAG1 like zinc finger 1"/>
    <property type="match status" value="1"/>
</dbReference>
<evidence type="ECO:0000313" key="13">
    <source>
        <dbReference type="Proteomes" id="UP000305362"/>
    </source>
</evidence>
<dbReference type="GO" id="GO:0005737">
    <property type="term" value="C:cytoplasm"/>
    <property type="evidence" value="ECO:0007669"/>
    <property type="project" value="TreeGrafter"/>
</dbReference>
<feature type="region of interest" description="Disordered" evidence="10">
    <location>
        <begin position="165"/>
        <end position="268"/>
    </location>
</feature>
<feature type="domain" description="C2H2-type" evidence="11">
    <location>
        <begin position="329"/>
        <end position="356"/>
    </location>
</feature>
<evidence type="ECO:0000256" key="6">
    <source>
        <dbReference type="ARBA" id="ARBA00023015"/>
    </source>
</evidence>
<feature type="region of interest" description="Disordered" evidence="10">
    <location>
        <begin position="78"/>
        <end position="124"/>
    </location>
</feature>
<dbReference type="Gene3D" id="3.30.160.60">
    <property type="entry name" value="Classic Zinc Finger"/>
    <property type="match status" value="2"/>
</dbReference>
<comment type="subcellular location">
    <subcellularLocation>
        <location evidence="1">Nucleus</location>
    </subcellularLocation>
</comment>